<name>A0ABW9F8I6_9FIRM</name>
<reference evidence="1 2" key="1">
    <citation type="journal article" date="2024" name="Front. Microbiol.">
        <title>Pangenomic and biochemical analyses of Helcococcus ovis reveal widespread tetracycline resistance and a novel bacterial species, Helcococcus bovis.</title>
        <authorList>
            <person name="Cunha F."/>
            <person name="Zhai Y."/>
            <person name="Casaro S."/>
            <person name="Jones K.L."/>
            <person name="Hernandez M."/>
            <person name="Bisinotto R.S."/>
            <person name="Kariyawasam S."/>
            <person name="Brown M.B."/>
            <person name="Phillips A."/>
            <person name="Jeong K.C."/>
            <person name="Galvao K.N."/>
        </authorList>
    </citation>
    <scope>NUCLEOTIDE SEQUENCE [LARGE SCALE GENOMIC DNA]</scope>
    <source>
        <strain evidence="1 2">KG197</strain>
    </source>
</reference>
<sequence length="112" mass="13139">MKDEKILELVKMVKLKAGISIDEKDDYIEFIVKGVIEEIKNIHGIVDLDIENRIDDFSLVLDYSEWRYSSRGEGGYFEFRAPNGEGANIMPQHLAWRLKNRYLMMKKVVENE</sequence>
<keyword evidence="2" id="KW-1185">Reference proteome</keyword>
<proteinExistence type="predicted"/>
<protein>
    <recommendedName>
        <fullName evidence="3">Phage protein</fullName>
    </recommendedName>
</protein>
<accession>A0ABW9F8I6</accession>
<dbReference type="Proteomes" id="UP001629536">
    <property type="component" value="Unassembled WGS sequence"/>
</dbReference>
<dbReference type="RefSeq" id="WP_408126759.1">
    <property type="nucleotide sequence ID" value="NZ_JBFNFH010000014.1"/>
</dbReference>
<evidence type="ECO:0000313" key="1">
    <source>
        <dbReference type="EMBL" id="MFM1525266.1"/>
    </source>
</evidence>
<organism evidence="1 2">
    <name type="scientific">Helcococcus bovis</name>
    <dbReference type="NCBI Taxonomy" id="3153252"/>
    <lineage>
        <taxon>Bacteria</taxon>
        <taxon>Bacillati</taxon>
        <taxon>Bacillota</taxon>
        <taxon>Tissierellia</taxon>
        <taxon>Tissierellales</taxon>
        <taxon>Peptoniphilaceae</taxon>
        <taxon>Helcococcus</taxon>
    </lineage>
</organism>
<evidence type="ECO:0000313" key="2">
    <source>
        <dbReference type="Proteomes" id="UP001629536"/>
    </source>
</evidence>
<evidence type="ECO:0008006" key="3">
    <source>
        <dbReference type="Google" id="ProtNLM"/>
    </source>
</evidence>
<dbReference type="EMBL" id="JBFNFH010000014">
    <property type="protein sequence ID" value="MFM1525266.1"/>
    <property type="molecule type" value="Genomic_DNA"/>
</dbReference>
<gene>
    <name evidence="1" type="ORF">ABGF40_06205</name>
</gene>
<comment type="caution">
    <text evidence="1">The sequence shown here is derived from an EMBL/GenBank/DDBJ whole genome shotgun (WGS) entry which is preliminary data.</text>
</comment>